<evidence type="ECO:0000256" key="2">
    <source>
        <dbReference type="SAM" id="Phobius"/>
    </source>
</evidence>
<feature type="region of interest" description="Disordered" evidence="1">
    <location>
        <begin position="75"/>
        <end position="132"/>
    </location>
</feature>
<sequence>MSDGDEPYRRALRALADSARNAAGEPPRSGAEVRALAERRRRRRRALGVPAVTVSGLLVGGTAFALGGAFHAAPRPAAPSAVSVSPSASATPAIPHASASGPPAATGGAGAAAGTPGGAAVTTGPTASSRVMPSGTGAAAWCASVRAGETLESLRALTVPDGLTSSGIGTVVFAVPLSCVQGHLLSSGAGEWIPVAPGAVVTTTAPLSTGSTSSPSTLQKLAAGLARHPDQVFGVRRESTGQVVRMDQVYQS</sequence>
<dbReference type="EMBL" id="JANFNG010000001">
    <property type="protein sequence ID" value="MCQ4079455.1"/>
    <property type="molecule type" value="Genomic_DNA"/>
</dbReference>
<protein>
    <submittedName>
        <fullName evidence="3">Uncharacterized protein</fullName>
    </submittedName>
</protein>
<keyword evidence="2" id="KW-0472">Membrane</keyword>
<evidence type="ECO:0000313" key="4">
    <source>
        <dbReference type="Proteomes" id="UP001057702"/>
    </source>
</evidence>
<gene>
    <name evidence="3" type="ORF">NGB36_02275</name>
</gene>
<dbReference type="Proteomes" id="UP001057702">
    <property type="component" value="Unassembled WGS sequence"/>
</dbReference>
<evidence type="ECO:0000313" key="3">
    <source>
        <dbReference type="EMBL" id="MCQ4079455.1"/>
    </source>
</evidence>
<feature type="compositionally biased region" description="Low complexity" evidence="1">
    <location>
        <begin position="75"/>
        <end position="106"/>
    </location>
</feature>
<name>A0ABT1PP63_9ACTN</name>
<dbReference type="RefSeq" id="WP_255918301.1">
    <property type="nucleotide sequence ID" value="NZ_JANFNG010000001.1"/>
</dbReference>
<feature type="transmembrane region" description="Helical" evidence="2">
    <location>
        <begin position="47"/>
        <end position="70"/>
    </location>
</feature>
<feature type="compositionally biased region" description="Low complexity" evidence="1">
    <location>
        <begin position="118"/>
        <end position="129"/>
    </location>
</feature>
<organism evidence="3 4">
    <name type="scientific">Streptomyces humicola</name>
    <dbReference type="NCBI Taxonomy" id="2953240"/>
    <lineage>
        <taxon>Bacteria</taxon>
        <taxon>Bacillati</taxon>
        <taxon>Actinomycetota</taxon>
        <taxon>Actinomycetes</taxon>
        <taxon>Kitasatosporales</taxon>
        <taxon>Streptomycetaceae</taxon>
        <taxon>Streptomyces</taxon>
    </lineage>
</organism>
<evidence type="ECO:0000256" key="1">
    <source>
        <dbReference type="SAM" id="MobiDB-lite"/>
    </source>
</evidence>
<keyword evidence="2" id="KW-0812">Transmembrane</keyword>
<proteinExistence type="predicted"/>
<keyword evidence="4" id="KW-1185">Reference proteome</keyword>
<reference evidence="3" key="1">
    <citation type="submission" date="2022-06" db="EMBL/GenBank/DDBJ databases">
        <title>Draft genome sequence of Streptomyces sp. RB6PN25 isolated from peat swamp forest in Thailand.</title>
        <authorList>
            <person name="Duangmal K."/>
            <person name="Klaysubun C."/>
        </authorList>
    </citation>
    <scope>NUCLEOTIDE SEQUENCE</scope>
    <source>
        <strain evidence="3">RB6PN25</strain>
    </source>
</reference>
<feature type="compositionally biased region" description="Gly residues" evidence="1">
    <location>
        <begin position="107"/>
        <end position="117"/>
    </location>
</feature>
<feature type="region of interest" description="Disordered" evidence="1">
    <location>
        <begin position="1"/>
        <end position="38"/>
    </location>
</feature>
<comment type="caution">
    <text evidence="3">The sequence shown here is derived from an EMBL/GenBank/DDBJ whole genome shotgun (WGS) entry which is preliminary data.</text>
</comment>
<feature type="compositionally biased region" description="Low complexity" evidence="1">
    <location>
        <begin position="13"/>
        <end position="23"/>
    </location>
</feature>
<keyword evidence="2" id="KW-1133">Transmembrane helix</keyword>
<accession>A0ABT1PP63</accession>